<dbReference type="EMBL" id="JANSHE010000845">
    <property type="protein sequence ID" value="KAJ3006566.1"/>
    <property type="molecule type" value="Genomic_DNA"/>
</dbReference>
<keyword evidence="2" id="KW-1185">Reference proteome</keyword>
<sequence length="349" mass="38554">MGISMHAVLLVSTLKLTLGFWRIPAFPPECANTWVAEASGGNPFKSETSFSLYVIPAANPEKERLGKQYAFKKTLLNWDGPVPSSVDLSTVTNVLDIAAGTCAWTLDLANMPEIRKRVVAPHKDPGTTADGVQLFACDLETKFFPEKNITDGLGIITFQHDVTQPFPADLHNKFDLVRISFLFLCLTSDGWKNALRHCYEVMKPSGTLLIDEADPVMYSDMTSAPDEDAHGHDLGKCMNCTGWVGTANRIYAAFAIENGFFVDMTFRLPTLLREAGFEVLDTKRVVVPAGRSCRTLRPDLFEHGFGDFSVENLAFIFEHLASALLAKNKLCNQNGAIVMDSDEMMSMLE</sequence>
<gene>
    <name evidence="1" type="ORF">NUW54_g3890</name>
</gene>
<reference evidence="1" key="1">
    <citation type="submission" date="2022-08" db="EMBL/GenBank/DDBJ databases">
        <title>Genome Sequence of Pycnoporus sanguineus.</title>
        <authorList>
            <person name="Buettner E."/>
        </authorList>
    </citation>
    <scope>NUCLEOTIDE SEQUENCE</scope>
    <source>
        <strain evidence="1">CG-C14</strain>
    </source>
</reference>
<evidence type="ECO:0000313" key="2">
    <source>
        <dbReference type="Proteomes" id="UP001144978"/>
    </source>
</evidence>
<dbReference type="Proteomes" id="UP001144978">
    <property type="component" value="Unassembled WGS sequence"/>
</dbReference>
<protein>
    <submittedName>
        <fullName evidence="1">Uncharacterized protein</fullName>
    </submittedName>
</protein>
<proteinExistence type="predicted"/>
<organism evidence="1 2">
    <name type="scientific">Trametes sanguinea</name>
    <dbReference type="NCBI Taxonomy" id="158606"/>
    <lineage>
        <taxon>Eukaryota</taxon>
        <taxon>Fungi</taxon>
        <taxon>Dikarya</taxon>
        <taxon>Basidiomycota</taxon>
        <taxon>Agaricomycotina</taxon>
        <taxon>Agaricomycetes</taxon>
        <taxon>Polyporales</taxon>
        <taxon>Polyporaceae</taxon>
        <taxon>Trametes</taxon>
    </lineage>
</organism>
<evidence type="ECO:0000313" key="1">
    <source>
        <dbReference type="EMBL" id="KAJ3006566.1"/>
    </source>
</evidence>
<accession>A0ACC1Q161</accession>
<name>A0ACC1Q161_9APHY</name>
<comment type="caution">
    <text evidence="1">The sequence shown here is derived from an EMBL/GenBank/DDBJ whole genome shotgun (WGS) entry which is preliminary data.</text>
</comment>